<gene>
    <name evidence="1" type="ORF">DW929_04140</name>
</gene>
<dbReference type="EMBL" id="QSFO01000004">
    <property type="protein sequence ID" value="RHA55524.1"/>
    <property type="molecule type" value="Genomic_DNA"/>
</dbReference>
<proteinExistence type="predicted"/>
<comment type="caution">
    <text evidence="1">The sequence shown here is derived from an EMBL/GenBank/DDBJ whole genome shotgun (WGS) entry which is preliminary data.</text>
</comment>
<evidence type="ECO:0000313" key="2">
    <source>
        <dbReference type="Proteomes" id="UP000284598"/>
    </source>
</evidence>
<dbReference type="Proteomes" id="UP000284598">
    <property type="component" value="Unassembled WGS sequence"/>
</dbReference>
<sequence length="249" mass="30214">MNRFIPIIRTDRKREINKYKNLNYFIADEKEYRLIDRIRTLQPKCTFDFGVEANNREIYFYIIKDGSNTFFSIYEIYEELYNIAIREGSKFVIDILKEQANIKIEEKENSKTKEKQIVNQEKFMYRGVEYYIKKTVEIDKEKDGKINPKDSSVEITYQEFFTLINLIQEKSNTLFLWRENDKTYVNGLMRLLIVLLSNNEDMEILLQKGWKYDEDNEKYILDVKRDKEINKSKYYLTEDDYNNIINKES</sequence>
<reference evidence="1 2" key="1">
    <citation type="submission" date="2018-08" db="EMBL/GenBank/DDBJ databases">
        <title>A genome reference for cultivated species of the human gut microbiota.</title>
        <authorList>
            <person name="Zou Y."/>
            <person name="Xue W."/>
            <person name="Luo G."/>
        </authorList>
    </citation>
    <scope>NUCLEOTIDE SEQUENCE [LARGE SCALE GENOMIC DNA]</scope>
    <source>
        <strain evidence="1 2">AM43-2</strain>
    </source>
</reference>
<dbReference type="AlphaFoldDB" id="A0A413S2B3"/>
<name>A0A413S2B3_9FIRM</name>
<evidence type="ECO:0000313" key="1">
    <source>
        <dbReference type="EMBL" id="RHA55524.1"/>
    </source>
</evidence>
<organism evidence="1 2">
    <name type="scientific">Eubacterium ventriosum</name>
    <dbReference type="NCBI Taxonomy" id="39496"/>
    <lineage>
        <taxon>Bacteria</taxon>
        <taxon>Bacillati</taxon>
        <taxon>Bacillota</taxon>
        <taxon>Clostridia</taxon>
        <taxon>Eubacteriales</taxon>
        <taxon>Eubacteriaceae</taxon>
        <taxon>Eubacterium</taxon>
    </lineage>
</organism>
<dbReference type="RefSeq" id="WP_118024987.1">
    <property type="nucleotide sequence ID" value="NZ_QSFO01000004.1"/>
</dbReference>
<accession>A0A413S2B3</accession>
<protein>
    <submittedName>
        <fullName evidence="1">Uncharacterized protein</fullName>
    </submittedName>
</protein>